<evidence type="ECO:0000256" key="1">
    <source>
        <dbReference type="SAM" id="MobiDB-lite"/>
    </source>
</evidence>
<feature type="compositionally biased region" description="Acidic residues" evidence="1">
    <location>
        <begin position="73"/>
        <end position="92"/>
    </location>
</feature>
<feature type="non-terminal residue" evidence="2">
    <location>
        <position position="1"/>
    </location>
</feature>
<evidence type="ECO:0000313" key="2">
    <source>
        <dbReference type="EMBL" id="GMS92163.1"/>
    </source>
</evidence>
<protein>
    <submittedName>
        <fullName evidence="2">Uncharacterized protein</fullName>
    </submittedName>
</protein>
<sequence length="92" mass="10176">LTRTSRISRTCHGFSRLALARASMLSLGATPLRTITSTGINPLLAKKEAMERQALKDLWSSNNTPTVPHPDDPNLDESEDEDDPPVEYDGER</sequence>
<reference evidence="2" key="1">
    <citation type="submission" date="2023-10" db="EMBL/GenBank/DDBJ databases">
        <title>Genome assembly of Pristionchus species.</title>
        <authorList>
            <person name="Yoshida K."/>
            <person name="Sommer R.J."/>
        </authorList>
    </citation>
    <scope>NUCLEOTIDE SEQUENCE</scope>
    <source>
        <strain evidence="2">RS0144</strain>
    </source>
</reference>
<dbReference type="AlphaFoldDB" id="A0AAV5TAA6"/>
<feature type="region of interest" description="Disordered" evidence="1">
    <location>
        <begin position="57"/>
        <end position="92"/>
    </location>
</feature>
<accession>A0AAV5TAA6</accession>
<dbReference type="Proteomes" id="UP001432027">
    <property type="component" value="Unassembled WGS sequence"/>
</dbReference>
<proteinExistence type="predicted"/>
<name>A0AAV5TAA6_9BILA</name>
<gene>
    <name evidence="2" type="ORF">PENTCL1PPCAC_14338</name>
</gene>
<feature type="non-terminal residue" evidence="2">
    <location>
        <position position="92"/>
    </location>
</feature>
<dbReference type="EMBL" id="BTSX01000004">
    <property type="protein sequence ID" value="GMS92163.1"/>
    <property type="molecule type" value="Genomic_DNA"/>
</dbReference>
<organism evidence="2 3">
    <name type="scientific">Pristionchus entomophagus</name>
    <dbReference type="NCBI Taxonomy" id="358040"/>
    <lineage>
        <taxon>Eukaryota</taxon>
        <taxon>Metazoa</taxon>
        <taxon>Ecdysozoa</taxon>
        <taxon>Nematoda</taxon>
        <taxon>Chromadorea</taxon>
        <taxon>Rhabditida</taxon>
        <taxon>Rhabditina</taxon>
        <taxon>Diplogasteromorpha</taxon>
        <taxon>Diplogasteroidea</taxon>
        <taxon>Neodiplogasteridae</taxon>
        <taxon>Pristionchus</taxon>
    </lineage>
</organism>
<comment type="caution">
    <text evidence="2">The sequence shown here is derived from an EMBL/GenBank/DDBJ whole genome shotgun (WGS) entry which is preliminary data.</text>
</comment>
<evidence type="ECO:0000313" key="3">
    <source>
        <dbReference type="Proteomes" id="UP001432027"/>
    </source>
</evidence>
<keyword evidence="3" id="KW-1185">Reference proteome</keyword>